<feature type="non-terminal residue" evidence="1">
    <location>
        <position position="1"/>
    </location>
</feature>
<name>A0A392PZ85_9FABA</name>
<evidence type="ECO:0000313" key="2">
    <source>
        <dbReference type="Proteomes" id="UP000265520"/>
    </source>
</evidence>
<dbReference type="AlphaFoldDB" id="A0A392PZ85"/>
<organism evidence="1 2">
    <name type="scientific">Trifolium medium</name>
    <dbReference type="NCBI Taxonomy" id="97028"/>
    <lineage>
        <taxon>Eukaryota</taxon>
        <taxon>Viridiplantae</taxon>
        <taxon>Streptophyta</taxon>
        <taxon>Embryophyta</taxon>
        <taxon>Tracheophyta</taxon>
        <taxon>Spermatophyta</taxon>
        <taxon>Magnoliopsida</taxon>
        <taxon>eudicotyledons</taxon>
        <taxon>Gunneridae</taxon>
        <taxon>Pentapetalae</taxon>
        <taxon>rosids</taxon>
        <taxon>fabids</taxon>
        <taxon>Fabales</taxon>
        <taxon>Fabaceae</taxon>
        <taxon>Papilionoideae</taxon>
        <taxon>50 kb inversion clade</taxon>
        <taxon>NPAAA clade</taxon>
        <taxon>Hologalegina</taxon>
        <taxon>IRL clade</taxon>
        <taxon>Trifolieae</taxon>
        <taxon>Trifolium</taxon>
    </lineage>
</organism>
<sequence length="28" mass="2918">CDIPNSLGFGTSCADAGDVYPAQELKFV</sequence>
<reference evidence="1 2" key="1">
    <citation type="journal article" date="2018" name="Front. Plant Sci.">
        <title>Red Clover (Trifolium pratense) and Zigzag Clover (T. medium) - A Picture of Genomic Similarities and Differences.</title>
        <authorList>
            <person name="Dluhosova J."/>
            <person name="Istvanek J."/>
            <person name="Nedelnik J."/>
            <person name="Repkova J."/>
        </authorList>
    </citation>
    <scope>NUCLEOTIDE SEQUENCE [LARGE SCALE GENOMIC DNA]</scope>
    <source>
        <strain evidence="2">cv. 10/8</strain>
        <tissue evidence="1">Leaf</tissue>
    </source>
</reference>
<dbReference type="Proteomes" id="UP000265520">
    <property type="component" value="Unassembled WGS sequence"/>
</dbReference>
<evidence type="ECO:0000313" key="1">
    <source>
        <dbReference type="EMBL" id="MCI17463.1"/>
    </source>
</evidence>
<protein>
    <submittedName>
        <fullName evidence="1">Uncharacterized protein</fullName>
    </submittedName>
</protein>
<comment type="caution">
    <text evidence="1">The sequence shown here is derived from an EMBL/GenBank/DDBJ whole genome shotgun (WGS) entry which is preliminary data.</text>
</comment>
<keyword evidence="2" id="KW-1185">Reference proteome</keyword>
<dbReference type="EMBL" id="LXQA010105562">
    <property type="protein sequence ID" value="MCI17463.1"/>
    <property type="molecule type" value="Genomic_DNA"/>
</dbReference>
<accession>A0A392PZ85</accession>
<proteinExistence type="predicted"/>